<evidence type="ECO:0000256" key="9">
    <source>
        <dbReference type="RuleBase" id="RU361174"/>
    </source>
</evidence>
<evidence type="ECO:0000313" key="13">
    <source>
        <dbReference type="Proteomes" id="UP000806542"/>
    </source>
</evidence>
<proteinExistence type="inferred from homology"/>
<dbReference type="PROSITE" id="PS51760">
    <property type="entry name" value="GH10_2"/>
    <property type="match status" value="1"/>
</dbReference>
<dbReference type="InterPro" id="IPR044846">
    <property type="entry name" value="GH10"/>
</dbReference>
<evidence type="ECO:0000259" key="11">
    <source>
        <dbReference type="PROSITE" id="PS51760"/>
    </source>
</evidence>
<feature type="domain" description="GH10" evidence="11">
    <location>
        <begin position="499"/>
        <end position="773"/>
    </location>
</feature>
<organism evidence="12 13">
    <name type="scientific">Ructibacterium gallinarum</name>
    <dbReference type="NCBI Taxonomy" id="2779355"/>
    <lineage>
        <taxon>Bacteria</taxon>
        <taxon>Bacillati</taxon>
        <taxon>Bacillota</taxon>
        <taxon>Clostridia</taxon>
        <taxon>Eubacteriales</taxon>
        <taxon>Oscillospiraceae</taxon>
        <taxon>Ructibacterium</taxon>
    </lineage>
</organism>
<dbReference type="PANTHER" id="PTHR31490">
    <property type="entry name" value="GLYCOSYL HYDROLASE"/>
    <property type="match status" value="1"/>
</dbReference>
<keyword evidence="6 9" id="KW-0119">Carbohydrate metabolism</keyword>
<dbReference type="GO" id="GO:0045493">
    <property type="term" value="P:xylan catabolic process"/>
    <property type="evidence" value="ECO:0007669"/>
    <property type="project" value="UniProtKB-KW"/>
</dbReference>
<feature type="signal peptide" evidence="10">
    <location>
        <begin position="1"/>
        <end position="25"/>
    </location>
</feature>
<keyword evidence="5 9" id="KW-0378">Hydrolase</keyword>
<keyword evidence="7 9" id="KW-0326">Glycosidase</keyword>
<evidence type="ECO:0000256" key="10">
    <source>
        <dbReference type="SAM" id="SignalP"/>
    </source>
</evidence>
<dbReference type="InterPro" id="IPR036582">
    <property type="entry name" value="Mao_N_sf"/>
</dbReference>
<dbReference type="SUPFAM" id="SSF51445">
    <property type="entry name" value="(Trans)glycosidases"/>
    <property type="match status" value="1"/>
</dbReference>
<keyword evidence="8 9" id="KW-0624">Polysaccharide degradation</keyword>
<dbReference type="Pfam" id="PF07833">
    <property type="entry name" value="Cu_amine_oxidN1"/>
    <property type="match status" value="1"/>
</dbReference>
<dbReference type="PRINTS" id="PR00134">
    <property type="entry name" value="GLHYDRLASE10"/>
</dbReference>
<dbReference type="Pfam" id="PF00331">
    <property type="entry name" value="Glyco_hydro_10"/>
    <property type="match status" value="1"/>
</dbReference>
<evidence type="ECO:0000256" key="4">
    <source>
        <dbReference type="ARBA" id="ARBA00022729"/>
    </source>
</evidence>
<evidence type="ECO:0000256" key="5">
    <source>
        <dbReference type="ARBA" id="ARBA00022801"/>
    </source>
</evidence>
<dbReference type="InterPro" id="IPR001000">
    <property type="entry name" value="GH10_dom"/>
</dbReference>
<keyword evidence="4 10" id="KW-0732">Signal</keyword>
<dbReference type="RefSeq" id="WP_226391716.1">
    <property type="nucleotide sequence ID" value="NZ_JADCKB010000002.1"/>
</dbReference>
<dbReference type="EMBL" id="JADCKB010000002">
    <property type="protein sequence ID" value="MBE5039153.1"/>
    <property type="molecule type" value="Genomic_DNA"/>
</dbReference>
<evidence type="ECO:0000256" key="2">
    <source>
        <dbReference type="ARBA" id="ARBA00007495"/>
    </source>
</evidence>
<evidence type="ECO:0000256" key="8">
    <source>
        <dbReference type="ARBA" id="ARBA00023326"/>
    </source>
</evidence>
<name>A0A9D5LWQ9_9FIRM</name>
<keyword evidence="3" id="KW-0858">Xylan degradation</keyword>
<comment type="similarity">
    <text evidence="2 9">Belongs to the glycosyl hydrolase 10 (cellulase F) family.</text>
</comment>
<evidence type="ECO:0000256" key="1">
    <source>
        <dbReference type="ARBA" id="ARBA00000681"/>
    </source>
</evidence>
<dbReference type="SUPFAM" id="SSF55383">
    <property type="entry name" value="Copper amine oxidase, domain N"/>
    <property type="match status" value="1"/>
</dbReference>
<protein>
    <recommendedName>
        <fullName evidence="9">Beta-xylanase</fullName>
        <ecNumber evidence="9">3.2.1.8</ecNumber>
    </recommendedName>
</protein>
<dbReference type="EC" id="3.2.1.8" evidence="9"/>
<dbReference type="Proteomes" id="UP000806542">
    <property type="component" value="Unassembled WGS sequence"/>
</dbReference>
<evidence type="ECO:0000313" key="12">
    <source>
        <dbReference type="EMBL" id="MBE5039153.1"/>
    </source>
</evidence>
<dbReference type="GO" id="GO:0031176">
    <property type="term" value="F:endo-1,4-beta-xylanase activity"/>
    <property type="evidence" value="ECO:0007669"/>
    <property type="project" value="UniProtKB-EC"/>
</dbReference>
<gene>
    <name evidence="12" type="ORF">INF28_01545</name>
</gene>
<dbReference type="PANTHER" id="PTHR31490:SF88">
    <property type="entry name" value="BETA-XYLANASE"/>
    <property type="match status" value="1"/>
</dbReference>
<reference evidence="12" key="1">
    <citation type="submission" date="2020-10" db="EMBL/GenBank/DDBJ databases">
        <title>ChiBAC.</title>
        <authorList>
            <person name="Zenner C."/>
            <person name="Hitch T.C.A."/>
            <person name="Clavel T."/>
        </authorList>
    </citation>
    <scope>NUCLEOTIDE SEQUENCE</scope>
    <source>
        <strain evidence="12">DSM 107454</strain>
    </source>
</reference>
<dbReference type="Gene3D" id="3.20.20.80">
    <property type="entry name" value="Glycosidases"/>
    <property type="match status" value="1"/>
</dbReference>
<dbReference type="Gene3D" id="3.30.457.10">
    <property type="entry name" value="Copper amine oxidase-like, N-terminal domain"/>
    <property type="match status" value="1"/>
</dbReference>
<dbReference type="SMART" id="SM00633">
    <property type="entry name" value="Glyco_10"/>
    <property type="match status" value="1"/>
</dbReference>
<evidence type="ECO:0000256" key="7">
    <source>
        <dbReference type="ARBA" id="ARBA00023295"/>
    </source>
</evidence>
<feature type="chain" id="PRO_5038584584" description="Beta-xylanase" evidence="10">
    <location>
        <begin position="26"/>
        <end position="1424"/>
    </location>
</feature>
<evidence type="ECO:0000256" key="6">
    <source>
        <dbReference type="ARBA" id="ARBA00023277"/>
    </source>
</evidence>
<comment type="caution">
    <text evidence="12">The sequence shown here is derived from an EMBL/GenBank/DDBJ whole genome shotgun (WGS) entry which is preliminary data.</text>
</comment>
<dbReference type="InterPro" id="IPR012854">
    <property type="entry name" value="Cu_amine_oxidase-like_N"/>
</dbReference>
<dbReference type="InterPro" id="IPR017853">
    <property type="entry name" value="GH"/>
</dbReference>
<comment type="catalytic activity">
    <reaction evidence="1 9">
        <text>Endohydrolysis of (1-&gt;4)-beta-D-xylosidic linkages in xylans.</text>
        <dbReference type="EC" id="3.2.1.8"/>
    </reaction>
</comment>
<evidence type="ECO:0000256" key="3">
    <source>
        <dbReference type="ARBA" id="ARBA00022651"/>
    </source>
</evidence>
<accession>A0A9D5LWQ9</accession>
<keyword evidence="13" id="KW-1185">Reference proteome</keyword>
<sequence>MKHFLKRFCCIIMALCIVAGGQVFADFAGYEGKCETVTAVYTGTTTPNALVSFMVIAGDGNFSSLQADDIYQSEIIKADEKGNFSYAVTLKDAQFDSQGNIINYKLNSSIKDIDINSGYSADRIYVQIDDVFTEFAVPPREVDGVVFMPIAETFEKLGVPLAYDADTKTYTGEGNNGDIEIVMGLNTAEIDWVDVEMPAPSQNIDGVDMIPLYIIEDAVRTDPPVYNQETKIVSIQKPEEGDKAEEVFDIAKVVETLPQGTVVMSNSQFLSMIRMSTGKEYATISKTEDTLRITTRKNAYGEIPSEISGIQFPVWASKSFGKGETGLISFKARAISTQDDSGNANVSIMYQRTTDWQKAMSEQIAIRTGDWQQFYLPVYSSFYDMNVDKAPHVMLQVGGKPMDIEIKDFSFVNYGTAVPIETLRPADAKPYKGMGEDALWRKEAYRRIEKYRKNDMKITVADEQGNPVENAQITVDMTDNEFMFGVSLCASEILDLDLNSQSGKIYNDLVTNDFNTAVCGLEMKAAYAVEDDAEDGIRMVNEFLSRGKRMRGHAVLWDGEGLLPFQNPEDMSYDELYDALLTWTQTMAYAFKGKVEQWDVLNEPCDSNLISSRFNTTKLYTDVFKQVHEIDPEAKLYVNETGIEGKESENISDRVPSLVSKVERMKREGAPIDGIGIQAHCTAYHYPQGFYHQLDECASVVDEVAVTEYDFQNQNTEYADEHLRDTLLATFSHPKATAFIVWGVQDTMHWRNAAPFYDANWNERPALDVWQYMVNEEFSTHETVQTGQNGTAAIRGFRGDYNITCKVDGKEYTVPFRLIKDGENTVTFTVRGNSISAQVSNAPEEKPDSISYSNLIEAREAYETETPAAYEQVYFDTAFKGSRGVENDAVLNGGQLGSSYEAGEAWGSQSGISGFAAGGDDNAVYLKTPGTVQTADLRHKLSLSGRAPDTNLSFDLVFDTLTASESGDFSAELALQGEDSYPLGKLRYQNGQYTIETADGKIFALDRNAQYTLRVTLVYDPDGYFVKYEILDVKDTVLNSHTDQGAAYADIADIQELCMTFSSSAGTEENLFKLYDVRVWGSQDGEIIFFEPVRASAVLFSDSMRDFDLTKLEYLGTDPGAGTAKPADPQQWGLYGAARDTNAFAYETYGHYLYAMRNAPTGKNVLARGFEPIQAGDTLSLTYHMYINGAAQWFDSAGGATVALGSADKTVSLDISSFEYDPYHGFWVNIFDEQNAVTSYTKNDWNWVDLTVFVQLIPNAQGNYDAAVRVSNDYGFLYDRTVADVLTAEDAQKISMLFITSRTDSGGSRYGANICGFKEIKVEKATEALEERSDGLYGDQNLCRFEIPYQNITGRRTEATVIAGLYQDGKLCKIESFPYVLEKGEGTLWFSIEGREQADMMKVFAISDMQNIIPFKQAEKIKVK</sequence>